<organism evidence="3 4">
    <name type="scientific">Agrobacterium vitis</name>
    <name type="common">Rhizobium vitis</name>
    <dbReference type="NCBI Taxonomy" id="373"/>
    <lineage>
        <taxon>Bacteria</taxon>
        <taxon>Pseudomonadati</taxon>
        <taxon>Pseudomonadota</taxon>
        <taxon>Alphaproteobacteria</taxon>
        <taxon>Hyphomicrobiales</taxon>
        <taxon>Rhizobiaceae</taxon>
        <taxon>Rhizobium/Agrobacterium group</taxon>
        <taxon>Agrobacterium</taxon>
    </lineage>
</organism>
<feature type="compositionally biased region" description="Basic and acidic residues" evidence="1">
    <location>
        <begin position="177"/>
        <end position="188"/>
    </location>
</feature>
<dbReference type="GO" id="GO:0042834">
    <property type="term" value="F:peptidoglycan binding"/>
    <property type="evidence" value="ECO:0007669"/>
    <property type="project" value="InterPro"/>
</dbReference>
<feature type="region of interest" description="Disordered" evidence="1">
    <location>
        <begin position="288"/>
        <end position="348"/>
    </location>
</feature>
<accession>A0AAE2UX65</accession>
<feature type="compositionally biased region" description="Basic and acidic residues" evidence="1">
    <location>
        <begin position="313"/>
        <end position="332"/>
    </location>
</feature>
<feature type="domain" description="SPOR" evidence="2">
    <location>
        <begin position="831"/>
        <end position="914"/>
    </location>
</feature>
<dbReference type="AlphaFoldDB" id="A0AAE2UX65"/>
<dbReference type="Gene3D" id="3.30.70.1070">
    <property type="entry name" value="Sporulation related repeat"/>
    <property type="match status" value="1"/>
</dbReference>
<protein>
    <submittedName>
        <fullName evidence="3">SPOR domain-containing protein</fullName>
    </submittedName>
</protein>
<dbReference type="InterPro" id="IPR036680">
    <property type="entry name" value="SPOR-like_sf"/>
</dbReference>
<feature type="compositionally biased region" description="Low complexity" evidence="1">
    <location>
        <begin position="739"/>
        <end position="784"/>
    </location>
</feature>
<evidence type="ECO:0000259" key="2">
    <source>
        <dbReference type="PROSITE" id="PS51724"/>
    </source>
</evidence>
<feature type="region of interest" description="Disordered" evidence="1">
    <location>
        <begin position="675"/>
        <end position="712"/>
    </location>
</feature>
<gene>
    <name evidence="3" type="ORF">IEI95_016270</name>
</gene>
<feature type="region of interest" description="Disordered" evidence="1">
    <location>
        <begin position="36"/>
        <end position="66"/>
    </location>
</feature>
<feature type="compositionally biased region" description="Polar residues" evidence="1">
    <location>
        <begin position="634"/>
        <end position="651"/>
    </location>
</feature>
<dbReference type="Proteomes" id="UP000655037">
    <property type="component" value="Unassembled WGS sequence"/>
</dbReference>
<evidence type="ECO:0000313" key="3">
    <source>
        <dbReference type="EMBL" id="MBF2715774.1"/>
    </source>
</evidence>
<dbReference type="SUPFAM" id="SSF110997">
    <property type="entry name" value="Sporulation related repeat"/>
    <property type="match status" value="1"/>
</dbReference>
<feature type="region of interest" description="Disordered" evidence="1">
    <location>
        <begin position="1"/>
        <end position="22"/>
    </location>
</feature>
<dbReference type="Pfam" id="PF05036">
    <property type="entry name" value="SPOR"/>
    <property type="match status" value="1"/>
</dbReference>
<feature type="compositionally biased region" description="Low complexity" evidence="1">
    <location>
        <begin position="819"/>
        <end position="829"/>
    </location>
</feature>
<name>A0AAE2UX65_AGRVI</name>
<feature type="region of interest" description="Disordered" evidence="1">
    <location>
        <begin position="631"/>
        <end position="656"/>
    </location>
</feature>
<feature type="compositionally biased region" description="Low complexity" evidence="1">
    <location>
        <begin position="798"/>
        <end position="812"/>
    </location>
</feature>
<dbReference type="RefSeq" id="WP_194416763.1">
    <property type="nucleotide sequence ID" value="NZ_JACXXJ020000005.1"/>
</dbReference>
<feature type="region of interest" description="Disordered" evidence="1">
    <location>
        <begin position="132"/>
        <end position="188"/>
    </location>
</feature>
<sequence length="914" mass="95435">MVQKQAAYSRDPAGSAFADDDPLAELARLVGYDAPVARRDPPMTQNMTPPAAPEPHRHSPAQDQVNLQDELLQDLDGYVDAPAYVGVSQPSAGYSHEAVSAREPVSFGGVEAPASTGSSASDISLADELEWSVGDVAVEPPSARSGGADPTEGYGRHRLPLANFNPVSAATSRSSAARHEEQVRQRHEPVMEPAQVDVAPPAVHAAPSVRQEPDAPEMEQDFDFGFSPEASRSPVQAAPTQDAFAQRREPPLFQPVAHSVFAGAPLAPPSREVPSFFEALARNEEVEARPVAASAYSVQEPRFEPQAASPSLDHQRPDHQRHDHQPEFKDETSVAQQEADPFGGDFDFDLEDIELDLSELEADSAPPVTEQRPPQPVAAAVAGPAAFQPSRPAEVAPVQAAAPIAEPAPQHVSEPVPLPFDAAEISDQDEHLEAVAHLDVPDLPPVEDAAPATYRQDYDFDIDSELATLLDQTVEPRSASAPSKPAQAVAAAAVAAPVAPMPPLAEQVKNMPSDDFDVFEKALEEDFRKSLDGPHSFGAKPGGPVPMPLEAEDYDDYEEPRGSRRWVAMAAAAVVVLVGGGGVYAWMKTSGGETFSSNEPKVVMADKGPVKVVPADPGGKAVPNQNKAVYDRVSGSTPDQPQQKSLISSQEEPVDVAQRTLEPDNLPLEQESEADNAGMNGAGMSGDAPQTGQNGQPGDPAKQGDQQSLSPRKVKTMIVRPDGSLVAQEAPAQSPATSQPSTAQGGAPQPAAAQPGSAAPQSVEQAMASADTATAAPDAAQDSAGVPAPNMPVPRNRPASAPVQTAAAAAKSPTPPAATPVSASPASASTAASSGGYLVQISSLPSEADAQKSYKNLSAKFGSVIGGRGVDIKAADIPGKGTYYRVRIPAGSKDEAVSLCERYRGAGGNCMVVR</sequence>
<evidence type="ECO:0000256" key="1">
    <source>
        <dbReference type="SAM" id="MobiDB-lite"/>
    </source>
</evidence>
<feature type="region of interest" description="Disordered" evidence="1">
    <location>
        <begin position="207"/>
        <end position="247"/>
    </location>
</feature>
<evidence type="ECO:0000313" key="4">
    <source>
        <dbReference type="Proteomes" id="UP000655037"/>
    </source>
</evidence>
<feature type="region of interest" description="Disordered" evidence="1">
    <location>
        <begin position="727"/>
        <end position="829"/>
    </location>
</feature>
<comment type="caution">
    <text evidence="3">The sequence shown here is derived from an EMBL/GenBank/DDBJ whole genome shotgun (WGS) entry which is preliminary data.</text>
</comment>
<dbReference type="InterPro" id="IPR007730">
    <property type="entry name" value="SPOR-like_dom"/>
</dbReference>
<proteinExistence type="predicted"/>
<reference evidence="3" key="1">
    <citation type="submission" date="2020-11" db="EMBL/GenBank/DDBJ databases">
        <title>Agrobacterium vitis strain K377 genome.</title>
        <authorList>
            <person name="Xi H."/>
        </authorList>
    </citation>
    <scope>NUCLEOTIDE SEQUENCE</scope>
    <source>
        <strain evidence="3">K377</strain>
    </source>
</reference>
<dbReference type="PROSITE" id="PS51724">
    <property type="entry name" value="SPOR"/>
    <property type="match status" value="1"/>
</dbReference>
<dbReference type="EMBL" id="JACXXJ020000005">
    <property type="protein sequence ID" value="MBF2715774.1"/>
    <property type="molecule type" value="Genomic_DNA"/>
</dbReference>